<dbReference type="Proteomes" id="UP000828251">
    <property type="component" value="Unassembled WGS sequence"/>
</dbReference>
<evidence type="ECO:0000313" key="3">
    <source>
        <dbReference type="Proteomes" id="UP000828251"/>
    </source>
</evidence>
<feature type="region of interest" description="Disordered" evidence="1">
    <location>
        <begin position="55"/>
        <end position="85"/>
    </location>
</feature>
<accession>A0A9D4A1L4</accession>
<name>A0A9D4A1L4_9ROSI</name>
<organism evidence="2 3">
    <name type="scientific">Gossypium stocksii</name>
    <dbReference type="NCBI Taxonomy" id="47602"/>
    <lineage>
        <taxon>Eukaryota</taxon>
        <taxon>Viridiplantae</taxon>
        <taxon>Streptophyta</taxon>
        <taxon>Embryophyta</taxon>
        <taxon>Tracheophyta</taxon>
        <taxon>Spermatophyta</taxon>
        <taxon>Magnoliopsida</taxon>
        <taxon>eudicotyledons</taxon>
        <taxon>Gunneridae</taxon>
        <taxon>Pentapetalae</taxon>
        <taxon>rosids</taxon>
        <taxon>malvids</taxon>
        <taxon>Malvales</taxon>
        <taxon>Malvaceae</taxon>
        <taxon>Malvoideae</taxon>
        <taxon>Gossypium</taxon>
    </lineage>
</organism>
<keyword evidence="3" id="KW-1185">Reference proteome</keyword>
<dbReference type="AlphaFoldDB" id="A0A9D4A1L4"/>
<reference evidence="2 3" key="1">
    <citation type="journal article" date="2021" name="Plant Biotechnol. J.">
        <title>Multi-omics assisted identification of the key and species-specific regulatory components of drought-tolerant mechanisms in Gossypium stocksii.</title>
        <authorList>
            <person name="Yu D."/>
            <person name="Ke L."/>
            <person name="Zhang D."/>
            <person name="Wu Y."/>
            <person name="Sun Y."/>
            <person name="Mei J."/>
            <person name="Sun J."/>
            <person name="Sun Y."/>
        </authorList>
    </citation>
    <scope>NUCLEOTIDE SEQUENCE [LARGE SCALE GENOMIC DNA]</scope>
    <source>
        <strain evidence="3">cv. E1</strain>
        <tissue evidence="2">Leaf</tissue>
    </source>
</reference>
<sequence length="85" mass="9540">MSQPSMPYAAVTNPYSNASWGFKGNYFGSSSQEMLPHLGLAQIPEPINSQFSEGLQLSHQSRRQYMEHEPSNVDDTSIQHIQQSL</sequence>
<evidence type="ECO:0000313" key="2">
    <source>
        <dbReference type="EMBL" id="KAH1081427.1"/>
    </source>
</evidence>
<gene>
    <name evidence="2" type="ORF">J1N35_021188</name>
</gene>
<comment type="caution">
    <text evidence="2">The sequence shown here is derived from an EMBL/GenBank/DDBJ whole genome shotgun (WGS) entry which is preliminary data.</text>
</comment>
<feature type="compositionally biased region" description="Polar residues" evidence="1">
    <location>
        <begin position="73"/>
        <end position="85"/>
    </location>
</feature>
<proteinExistence type="predicted"/>
<dbReference type="EMBL" id="JAIQCV010000007">
    <property type="protein sequence ID" value="KAH1081427.1"/>
    <property type="molecule type" value="Genomic_DNA"/>
</dbReference>
<protein>
    <submittedName>
        <fullName evidence="2">Uncharacterized protein</fullName>
    </submittedName>
</protein>
<dbReference type="OrthoDB" id="10424277at2759"/>
<evidence type="ECO:0000256" key="1">
    <source>
        <dbReference type="SAM" id="MobiDB-lite"/>
    </source>
</evidence>